<dbReference type="EMBL" id="JAENJH010000011">
    <property type="protein sequence ID" value="MBK1788806.1"/>
    <property type="molecule type" value="Genomic_DNA"/>
</dbReference>
<keyword evidence="2" id="KW-1185">Reference proteome</keyword>
<reference evidence="1" key="1">
    <citation type="submission" date="2020-12" db="EMBL/GenBank/DDBJ databases">
        <title>Prauserella sp. ASG 168, a novel actinomycete isolated from cave rock.</title>
        <authorList>
            <person name="Suriyachadkun C."/>
        </authorList>
    </citation>
    <scope>NUCLEOTIDE SEQUENCE</scope>
    <source>
        <strain evidence="1">ASG 168</strain>
    </source>
</reference>
<accession>A0A934QYE3</accession>
<sequence length="115" mass="13093">MRPTAYVVSCLPEDDVNAHGFEVRVEYRGAGLWAVLSKGRFLGRDGSWSWGYVWRDGTQEPNTDAEFAEYSSGEDSWRTDHRFDLDTALRMAKKVAPTVWCNGYTLADALEERQP</sequence>
<protein>
    <submittedName>
        <fullName evidence="1">Uncharacterized protein</fullName>
    </submittedName>
</protein>
<gene>
    <name evidence="1" type="ORF">JHE00_31140</name>
</gene>
<evidence type="ECO:0000313" key="1">
    <source>
        <dbReference type="EMBL" id="MBK1788806.1"/>
    </source>
</evidence>
<dbReference type="RefSeq" id="WP_200325070.1">
    <property type="nucleotide sequence ID" value="NZ_JAENJH010000011.1"/>
</dbReference>
<name>A0A934QYE3_9PSEU</name>
<dbReference type="AlphaFoldDB" id="A0A934QYE3"/>
<comment type="caution">
    <text evidence="1">The sequence shown here is derived from an EMBL/GenBank/DDBJ whole genome shotgun (WGS) entry which is preliminary data.</text>
</comment>
<proteinExistence type="predicted"/>
<organism evidence="1 2">
    <name type="scientific">Prauserella cavernicola</name>
    <dbReference type="NCBI Taxonomy" id="2800127"/>
    <lineage>
        <taxon>Bacteria</taxon>
        <taxon>Bacillati</taxon>
        <taxon>Actinomycetota</taxon>
        <taxon>Actinomycetes</taxon>
        <taxon>Pseudonocardiales</taxon>
        <taxon>Pseudonocardiaceae</taxon>
        <taxon>Prauserella</taxon>
    </lineage>
</organism>
<dbReference type="Proteomes" id="UP000635245">
    <property type="component" value="Unassembled WGS sequence"/>
</dbReference>
<evidence type="ECO:0000313" key="2">
    <source>
        <dbReference type="Proteomes" id="UP000635245"/>
    </source>
</evidence>